<evidence type="ECO:0000256" key="5">
    <source>
        <dbReference type="SAM" id="MobiDB-lite"/>
    </source>
</evidence>
<sequence>MPTIIALDVSLSMIRTIPGRSEENAITYHQLAVKGISQLLEYLSNLSKLEYVALLTFSSSCELKVDFTRDYDQIKQVVKKVESVDKLCLMTLMKNVGSIFTSNWGTQSQCQVIVFTDCGLGFGSTSLTTFLQNYIGKEQEADYSWVKALKPVKWNFICLGVHGDSYFTRALGVYQQMLDLTGIKGQLYMTKAPKDAENADAATSEPLKTAITGHKSELGRTAMFEMIEKLCDANYKPYEVLLKCGGYFRLECPVLLWPPPLPFQPLDNDKTPPLTLSNKLEICGYLPLSDIGSPASLSRHLIIPKIEREKPSRRSSDKSGSASKISTDKTPKLDVNNANYEYEKLEQEIRDFYTKEVKDADETGQPSEEAGEKNPTSAAAAPLNEMQKESMCVLLHGALKVENLAALVLLNSSRSWFGFLYSYADSKKKSNLMLNILPPGNNVIPWLGDLQMLGFAEDLLPGDTAAFPVKADKRSYSQSCVVWINRVSLQSDIQKVLRHAKKMPEKTQHFYKELNRIRRAALSIGFIELLEAMATLFDKEAINLTALNANPECTIQLKHASIELRKPSNRDLKVSIVPVPVQTVNPTAQGVPPQVVAPPGGSFAY</sequence>
<dbReference type="EnsemblMetazoa" id="SCAU006583-RA">
    <property type="protein sequence ID" value="SCAU006583-PA"/>
    <property type="gene ID" value="SCAU006583"/>
</dbReference>
<dbReference type="PANTHER" id="PTHR13532:SF3">
    <property type="entry name" value="INTEGRATOR COMPLEX SUBUNIT 14"/>
    <property type="match status" value="1"/>
</dbReference>
<evidence type="ECO:0000256" key="1">
    <source>
        <dbReference type="ARBA" id="ARBA00004123"/>
    </source>
</evidence>
<dbReference type="Gene3D" id="3.40.50.410">
    <property type="entry name" value="von Willebrand factor, type A domain"/>
    <property type="match status" value="1"/>
</dbReference>
<dbReference type="EnsemblMetazoa" id="SCAU006583-RB">
    <property type="protein sequence ID" value="SCAU006583-PB"/>
    <property type="gene ID" value="SCAU006583"/>
</dbReference>
<dbReference type="Pfam" id="PF13519">
    <property type="entry name" value="VWA_2"/>
    <property type="match status" value="1"/>
</dbReference>
<dbReference type="Pfam" id="PF20504">
    <property type="entry name" value="IntS14_C"/>
    <property type="match status" value="1"/>
</dbReference>
<dbReference type="InterPro" id="IPR002035">
    <property type="entry name" value="VWF_A"/>
</dbReference>
<evidence type="ECO:0000256" key="3">
    <source>
        <dbReference type="ARBA" id="ARBA00023242"/>
    </source>
</evidence>
<feature type="region of interest" description="Disordered" evidence="5">
    <location>
        <begin position="358"/>
        <end position="378"/>
    </location>
</feature>
<organism evidence="9 10">
    <name type="scientific">Stomoxys calcitrans</name>
    <name type="common">Stable fly</name>
    <name type="synonym">Conops calcitrans</name>
    <dbReference type="NCBI Taxonomy" id="35570"/>
    <lineage>
        <taxon>Eukaryota</taxon>
        <taxon>Metazoa</taxon>
        <taxon>Ecdysozoa</taxon>
        <taxon>Arthropoda</taxon>
        <taxon>Hexapoda</taxon>
        <taxon>Insecta</taxon>
        <taxon>Pterygota</taxon>
        <taxon>Neoptera</taxon>
        <taxon>Endopterygota</taxon>
        <taxon>Diptera</taxon>
        <taxon>Brachycera</taxon>
        <taxon>Muscomorpha</taxon>
        <taxon>Muscoidea</taxon>
        <taxon>Muscidae</taxon>
        <taxon>Stomoxys</taxon>
    </lineage>
</organism>
<proteinExistence type="inferred from homology"/>
<dbReference type="Pfam" id="PF19435">
    <property type="entry name" value="IntS14_b-barrel"/>
    <property type="match status" value="2"/>
</dbReference>
<dbReference type="KEGG" id="scac:106089701"/>
<feature type="region of interest" description="Disordered" evidence="5">
    <location>
        <begin position="303"/>
        <end position="332"/>
    </location>
</feature>
<evidence type="ECO:0000256" key="2">
    <source>
        <dbReference type="ARBA" id="ARBA00016816"/>
    </source>
</evidence>
<dbReference type="AlphaFoldDB" id="A0A1I8PBR1"/>
<dbReference type="GO" id="GO:0034472">
    <property type="term" value="P:snRNA 3'-end processing"/>
    <property type="evidence" value="ECO:0007669"/>
    <property type="project" value="TreeGrafter"/>
</dbReference>
<evidence type="ECO:0000313" key="10">
    <source>
        <dbReference type="Proteomes" id="UP000095300"/>
    </source>
</evidence>
<name>A0A1I8PBR1_STOCA</name>
<evidence type="ECO:0000313" key="9">
    <source>
        <dbReference type="EnsemblMetazoa" id="SCAU006583-PA"/>
    </source>
</evidence>
<keyword evidence="10" id="KW-1185">Reference proteome</keyword>
<protein>
    <recommendedName>
        <fullName evidence="2">Integrator complex subunit 14</fullName>
    </recommendedName>
</protein>
<feature type="compositionally biased region" description="Basic and acidic residues" evidence="5">
    <location>
        <begin position="305"/>
        <end position="317"/>
    </location>
</feature>
<dbReference type="SUPFAM" id="SSF53300">
    <property type="entry name" value="vWA-like"/>
    <property type="match status" value="1"/>
</dbReference>
<dbReference type="GO" id="GO:0032039">
    <property type="term" value="C:integrator complex"/>
    <property type="evidence" value="ECO:0007669"/>
    <property type="project" value="InterPro"/>
</dbReference>
<dbReference type="PANTHER" id="PTHR13532">
    <property type="match status" value="1"/>
</dbReference>
<dbReference type="Proteomes" id="UP000095300">
    <property type="component" value="Unassembled WGS sequence"/>
</dbReference>
<dbReference type="InterPro" id="IPR039841">
    <property type="entry name" value="INTS14"/>
</dbReference>
<comment type="subcellular location">
    <subcellularLocation>
        <location evidence="1">Nucleus</location>
    </subcellularLocation>
</comment>
<feature type="domain" description="VWFA" evidence="6">
    <location>
        <begin position="3"/>
        <end position="117"/>
    </location>
</feature>
<dbReference type="STRING" id="35570.A0A1I8PBR1"/>
<keyword evidence="3" id="KW-0539">Nucleus</keyword>
<accession>A0A1I8PBR1</accession>
<reference evidence="9" key="2">
    <citation type="submission" date="2020-05" db="UniProtKB">
        <authorList>
            <consortium name="EnsemblMetazoa"/>
        </authorList>
    </citation>
    <scope>IDENTIFICATION</scope>
    <source>
        <strain evidence="9">USDA</strain>
    </source>
</reference>
<dbReference type="InterPro" id="IPR046471">
    <property type="entry name" value="IntS14_C"/>
</dbReference>
<feature type="domain" description="Integrator complex subunit 14 beta-barrel" evidence="7">
    <location>
        <begin position="375"/>
        <end position="440"/>
    </location>
</feature>
<feature type="domain" description="Integrator complex subunit 14 beta-barrel" evidence="7">
    <location>
        <begin position="235"/>
        <end position="319"/>
    </location>
</feature>
<comment type="similarity">
    <text evidence="4">Belongs to the Integrator subunit 14 family.</text>
</comment>
<evidence type="ECO:0000256" key="4">
    <source>
        <dbReference type="ARBA" id="ARBA00061449"/>
    </source>
</evidence>
<evidence type="ECO:0000259" key="6">
    <source>
        <dbReference type="Pfam" id="PF13519"/>
    </source>
</evidence>
<dbReference type="VEuPathDB" id="VectorBase:SCAU006583"/>
<dbReference type="InterPro" id="IPR036465">
    <property type="entry name" value="vWFA_dom_sf"/>
</dbReference>
<dbReference type="InterPro" id="IPR045814">
    <property type="entry name" value="IntS14_b-barrel"/>
</dbReference>
<evidence type="ECO:0000259" key="7">
    <source>
        <dbReference type="Pfam" id="PF19435"/>
    </source>
</evidence>
<reference evidence="10" key="1">
    <citation type="submission" date="2015-05" db="EMBL/GenBank/DDBJ databases">
        <authorList>
            <person name="Wilson R.K."/>
            <person name="Warren W.C."/>
            <person name="Olafson P."/>
        </authorList>
    </citation>
    <scope>NUCLEOTIDE SEQUENCE [LARGE SCALE GENOMIC DNA]</scope>
    <source>
        <strain evidence="10">USDA</strain>
    </source>
</reference>
<evidence type="ECO:0000259" key="8">
    <source>
        <dbReference type="Pfam" id="PF20504"/>
    </source>
</evidence>
<dbReference type="OrthoDB" id="2374335at2759"/>
<gene>
    <name evidence="9" type="primary">106089701</name>
</gene>
<feature type="domain" description="Integrator complex subunit 14 C-terminal" evidence="8">
    <location>
        <begin position="481"/>
        <end position="579"/>
    </location>
</feature>